<feature type="active site" description="Cysteine persulfide intermediate" evidence="3">
    <location>
        <position position="143"/>
    </location>
</feature>
<dbReference type="Proteomes" id="UP000218244">
    <property type="component" value="Chromosome"/>
</dbReference>
<keyword evidence="1 3" id="KW-0963">Cytoplasm</keyword>
<evidence type="ECO:0000256" key="2">
    <source>
        <dbReference type="ARBA" id="ARBA00023150"/>
    </source>
</evidence>
<dbReference type="GO" id="GO:0097163">
    <property type="term" value="F:sulfur carrier activity"/>
    <property type="evidence" value="ECO:0007669"/>
    <property type="project" value="UniProtKB-UniRule"/>
</dbReference>
<evidence type="ECO:0000313" key="6">
    <source>
        <dbReference type="Proteomes" id="UP000218244"/>
    </source>
</evidence>
<keyword evidence="6" id="KW-1185">Reference proteome</keyword>
<sequence>MGRITQNLQVPRVVSTDTEVFVNTRPDTVAVEEPLEIRVNGTALTTTMRTPGHDIELVHGLLLSEGLITDASEVYTARYCAGAVGPDNQNTYNVLELDVIPKENPKDNPLNKSHDQPRSPLSGTTRELNLVAVQRNVVTTSACGVCGTTSIEQLMNKKGWPITPIAPDPKMIVSLPDKLKSQQKLFDKTGGVHAAGLATLDGEMLIVREDVGRHNAADKVIGNMLMAGKLPLENTILVMSSRASFELVQKAAMAGISGVIAVGAATSLAIEAAQDAGIFLAGFVRGNKFNHYAGELG</sequence>
<evidence type="ECO:0000256" key="4">
    <source>
        <dbReference type="SAM" id="MobiDB-lite"/>
    </source>
</evidence>
<dbReference type="HAMAP" id="MF_00187">
    <property type="entry name" value="FdhD"/>
    <property type="match status" value="1"/>
</dbReference>
<dbReference type="Gene3D" id="3.40.140.10">
    <property type="entry name" value="Cytidine Deaminase, domain 2"/>
    <property type="match status" value="1"/>
</dbReference>
<keyword evidence="2 3" id="KW-0501">Molybdenum cofactor biosynthesis</keyword>
<dbReference type="PANTHER" id="PTHR30592">
    <property type="entry name" value="FORMATE DEHYDROGENASE"/>
    <property type="match status" value="1"/>
</dbReference>
<comment type="function">
    <text evidence="3">Required for formate dehydrogenase (FDH) activity. Acts as a sulfur carrier protein that transfers sulfur from IscS to the molybdenum cofactor prior to its insertion into FDH.</text>
</comment>
<accession>A0A160PRI2</accession>
<evidence type="ECO:0000313" key="5">
    <source>
        <dbReference type="EMBL" id="BAU94930.1"/>
    </source>
</evidence>
<dbReference type="PANTHER" id="PTHR30592:SF1">
    <property type="entry name" value="SULFUR CARRIER PROTEIN FDHD"/>
    <property type="match status" value="1"/>
</dbReference>
<reference evidence="5 6" key="1">
    <citation type="submission" date="2016-02" db="EMBL/GenBank/DDBJ databases">
        <title>Corynebacterium glutamicum N24 whole genome sequencing project.</title>
        <authorList>
            <person name="Matsutani M."/>
            <person name="Nangtapong N."/>
            <person name="Yakushi T."/>
            <person name="Matsushita K."/>
        </authorList>
    </citation>
    <scope>NUCLEOTIDE SEQUENCE [LARGE SCALE GENOMIC DNA]</scope>
    <source>
        <strain evidence="5 6">N24</strain>
    </source>
</reference>
<dbReference type="Gene3D" id="3.10.20.10">
    <property type="match status" value="1"/>
</dbReference>
<dbReference type="InterPro" id="IPR016193">
    <property type="entry name" value="Cytidine_deaminase-like"/>
</dbReference>
<dbReference type="EMBL" id="AP017369">
    <property type="protein sequence ID" value="BAU94930.1"/>
    <property type="molecule type" value="Genomic_DNA"/>
</dbReference>
<dbReference type="Pfam" id="PF02634">
    <property type="entry name" value="FdhD-NarQ"/>
    <property type="match status" value="1"/>
</dbReference>
<comment type="similarity">
    <text evidence="3">Belongs to the FdhD family.</text>
</comment>
<dbReference type="SUPFAM" id="SSF53927">
    <property type="entry name" value="Cytidine deaminase-like"/>
    <property type="match status" value="1"/>
</dbReference>
<dbReference type="PIRSF" id="PIRSF015626">
    <property type="entry name" value="FdhD"/>
    <property type="match status" value="1"/>
</dbReference>
<dbReference type="RefSeq" id="WP_096454353.1">
    <property type="nucleotide sequence ID" value="NZ_AP017369.1"/>
</dbReference>
<name>A0A160PRI2_9CORY</name>
<dbReference type="AlphaFoldDB" id="A0A160PRI2"/>
<dbReference type="InterPro" id="IPR003786">
    <property type="entry name" value="FdhD"/>
</dbReference>
<gene>
    <name evidence="3 5" type="primary">fdhD</name>
    <name evidence="5" type="ORF">N24_0668</name>
</gene>
<dbReference type="GO" id="GO:0006777">
    <property type="term" value="P:Mo-molybdopterin cofactor biosynthetic process"/>
    <property type="evidence" value="ECO:0007669"/>
    <property type="project" value="UniProtKB-UniRule"/>
</dbReference>
<dbReference type="GO" id="GO:0016783">
    <property type="term" value="F:sulfurtransferase activity"/>
    <property type="evidence" value="ECO:0007669"/>
    <property type="project" value="InterPro"/>
</dbReference>
<feature type="binding site" evidence="3">
    <location>
        <begin position="283"/>
        <end position="288"/>
    </location>
    <ligand>
        <name>Mo-bis(molybdopterin guanine dinucleotide)</name>
        <dbReference type="ChEBI" id="CHEBI:60539"/>
    </ligand>
</feature>
<organism evidence="5 6">
    <name type="scientific">Corynebacterium suranareeae</name>
    <dbReference type="NCBI Taxonomy" id="2506452"/>
    <lineage>
        <taxon>Bacteria</taxon>
        <taxon>Bacillati</taxon>
        <taxon>Actinomycetota</taxon>
        <taxon>Actinomycetes</taxon>
        <taxon>Mycobacteriales</taxon>
        <taxon>Corynebacteriaceae</taxon>
        <taxon>Corynebacterium</taxon>
    </lineage>
</organism>
<evidence type="ECO:0000256" key="3">
    <source>
        <dbReference type="HAMAP-Rule" id="MF_00187"/>
    </source>
</evidence>
<protein>
    <recommendedName>
        <fullName evidence="3">Sulfur carrier protein FdhD</fullName>
    </recommendedName>
</protein>
<dbReference type="KEGG" id="csur:N24_0668"/>
<dbReference type="GO" id="GO:0005737">
    <property type="term" value="C:cytoplasm"/>
    <property type="evidence" value="ECO:0007669"/>
    <property type="project" value="UniProtKB-SubCell"/>
</dbReference>
<evidence type="ECO:0000256" key="1">
    <source>
        <dbReference type="ARBA" id="ARBA00022490"/>
    </source>
</evidence>
<dbReference type="NCBIfam" id="NF001943">
    <property type="entry name" value="PRK00724.1-2"/>
    <property type="match status" value="1"/>
</dbReference>
<proteinExistence type="inferred from homology"/>
<feature type="region of interest" description="Disordered" evidence="4">
    <location>
        <begin position="101"/>
        <end position="126"/>
    </location>
</feature>
<comment type="subcellular location">
    <subcellularLocation>
        <location evidence="3">Cytoplasm</location>
    </subcellularLocation>
</comment>